<dbReference type="GO" id="GO:0030915">
    <property type="term" value="C:Smc5-Smc6 complex"/>
    <property type="evidence" value="ECO:0007669"/>
    <property type="project" value="TreeGrafter"/>
</dbReference>
<organism evidence="7 8">
    <name type="scientific">Sistotremastrum niveocremeum HHB9708</name>
    <dbReference type="NCBI Taxonomy" id="1314777"/>
    <lineage>
        <taxon>Eukaryota</taxon>
        <taxon>Fungi</taxon>
        <taxon>Dikarya</taxon>
        <taxon>Basidiomycota</taxon>
        <taxon>Agaricomycotina</taxon>
        <taxon>Agaricomycetes</taxon>
        <taxon>Sistotremastrales</taxon>
        <taxon>Sistotremastraceae</taxon>
        <taxon>Sertulicium</taxon>
        <taxon>Sertulicium niveocremeum</taxon>
    </lineage>
</organism>
<evidence type="ECO:0000256" key="5">
    <source>
        <dbReference type="SAM" id="MobiDB-lite"/>
    </source>
</evidence>
<feature type="compositionally biased region" description="Basic and acidic residues" evidence="5">
    <location>
        <begin position="14"/>
        <end position="25"/>
    </location>
</feature>
<feature type="coiled-coil region" evidence="4">
    <location>
        <begin position="943"/>
        <end position="984"/>
    </location>
</feature>
<comment type="similarity">
    <text evidence="1">Belongs to the SMC family. SMC5 subfamily.</text>
</comment>
<dbReference type="OrthoDB" id="10254973at2759"/>
<reference evidence="7 8" key="1">
    <citation type="journal article" date="2016" name="Mol. Biol. Evol.">
        <title>Comparative Genomics of Early-Diverging Mushroom-Forming Fungi Provides Insights into the Origins of Lignocellulose Decay Capabilities.</title>
        <authorList>
            <person name="Nagy L.G."/>
            <person name="Riley R."/>
            <person name="Tritt A."/>
            <person name="Adam C."/>
            <person name="Daum C."/>
            <person name="Floudas D."/>
            <person name="Sun H."/>
            <person name="Yadav J.S."/>
            <person name="Pangilinan J."/>
            <person name="Larsson K.H."/>
            <person name="Matsuura K."/>
            <person name="Barry K."/>
            <person name="Labutti K."/>
            <person name="Kuo R."/>
            <person name="Ohm R.A."/>
            <person name="Bhattacharya S.S."/>
            <person name="Shirouzu T."/>
            <person name="Yoshinaga Y."/>
            <person name="Martin F.M."/>
            <person name="Grigoriev I.V."/>
            <person name="Hibbett D.S."/>
        </authorList>
    </citation>
    <scope>NUCLEOTIDE SEQUENCE [LARGE SCALE GENOMIC DNA]</scope>
    <source>
        <strain evidence="7 8">HHB9708</strain>
    </source>
</reference>
<dbReference type="GO" id="GO:0003697">
    <property type="term" value="F:single-stranded DNA binding"/>
    <property type="evidence" value="ECO:0007669"/>
    <property type="project" value="TreeGrafter"/>
</dbReference>
<dbReference type="PANTHER" id="PTHR45916:SF1">
    <property type="entry name" value="STRUCTURAL MAINTENANCE OF CHROMOSOMES PROTEIN 5"/>
    <property type="match status" value="1"/>
</dbReference>
<proteinExistence type="inferred from homology"/>
<feature type="coiled-coil region" evidence="4">
    <location>
        <begin position="272"/>
        <end position="415"/>
    </location>
</feature>
<dbReference type="SUPFAM" id="SSF52540">
    <property type="entry name" value="P-loop containing nucleoside triphosphate hydrolases"/>
    <property type="match status" value="2"/>
</dbReference>
<evidence type="ECO:0000313" key="7">
    <source>
        <dbReference type="EMBL" id="KZS91306.1"/>
    </source>
</evidence>
<feature type="region of interest" description="Disordered" evidence="5">
    <location>
        <begin position="1"/>
        <end position="89"/>
    </location>
</feature>
<keyword evidence="3 4" id="KW-0175">Coiled coil</keyword>
<dbReference type="GO" id="GO:0005634">
    <property type="term" value="C:nucleus"/>
    <property type="evidence" value="ECO:0007669"/>
    <property type="project" value="TreeGrafter"/>
</dbReference>
<keyword evidence="7" id="KW-0378">Hydrolase</keyword>
<sequence length="1164" mass="131373">MVRRHREQGTDGTEPDRKPIIQEEHEALEEPEAVFEDGTQQTPRSNGTPADDDTQENGSAETGGDMHGEEGNDEEPAAGTSRPPRPSVFVRDVDGFVAGSILRMKLHNFVTYDDVEFRPGPHLNMILGPNGTGKSSLACALCIGLGHSPSLLGRASELSAFVKHGCPDGFIEIELKGPPGEGNTIVRRLLQSTSRGSTFELNGQHATAKVVAAAVKKLNASCDNLCSFLPQDKVSEFARMTPQQLLKETQNVAGDPHLTEWHQTLIEAGKELAAAQKALQSDRQDRDLLQQKNDKLKHEVEQYKQRVQLQEEIQLYELLVVSKTFQNAKEHYQKLKKEVNKQKALVKQLKERNKPLTDFRDTLRTAHQDYQAKRQKYKKAIQSLGNGLRDLREQSDRLESDADSAESRLKVLKRNEKARQGRIVGLTKEIAALEDKVANPPDFEDLDEIKNERDKYRIPMQDAGASLDRIQFDQRANIDAEAAASSEINRINLELRKLDSVDHQKLEKLRKWDHGCADAVEWLRHNRNQFRMEIFEPPILSVSVPDSRYTDAVESCFGASQFRTFVAQCDEDYRKLNHVINDSSEALGHKGRINVWYKAPEPVTDRPMNPHEMHQVGFDGYALEFVQCPEGMKYYLCTELQMHRTAISLNPNIDLNLATEMVLRADAQGRVRGATYIAGRTIMRASKSQYGQRLAQTSTNVMRQARNLAAGTVDLAAKKQYEDRIAAQRRIQMECEERSQTLNAEEQELRAQCAGYEEHIREIKARFEAAKKVQEDYKKNEIKLGQIRGKLEIELKAPSSEQEAQQIKAKLQNIGVKKIELVHKYKSIVEQLIVESKKSTEVGLMGAQVKANLVAIEALIATHDRKYTDACTALDEAKDACTIAKDEAQVLLDQTSAMFEAAPEPISDRMKEMEQTLEQITLDELHNKLAELKSQLGLNLATNADVIRTFENREREIESLNEKIEKKERAYLRIEKNINTAKAEWLPALQELVDSINEKFSAAFDRIGCAGEVRISENEDYEKWAIDILVKFRDNEKLQLLTAQRQSGGERSLTTILYLMSLTSLARAPFSLVDEINQGMDARAERAVHGELVAVTCTKDSGQYFLITPKLLNSLDYHEKMKILCVNNGEWCGLEEPDAQGNMIPNGGNMMNLINRTLELRTKA</sequence>
<dbReference type="GO" id="GO:0016887">
    <property type="term" value="F:ATP hydrolysis activity"/>
    <property type="evidence" value="ECO:0007669"/>
    <property type="project" value="InterPro"/>
</dbReference>
<evidence type="ECO:0000256" key="4">
    <source>
        <dbReference type="SAM" id="Coils"/>
    </source>
</evidence>
<dbReference type="EMBL" id="KV419416">
    <property type="protein sequence ID" value="KZS91306.1"/>
    <property type="molecule type" value="Genomic_DNA"/>
</dbReference>
<feature type="domain" description="RecF/RecN/SMC N-terminal" evidence="6">
    <location>
        <begin position="101"/>
        <end position="1108"/>
    </location>
</feature>
<protein>
    <recommendedName>
        <fullName evidence="2">Structural maintenance of chromosomes protein 5</fullName>
    </recommendedName>
</protein>
<feature type="coiled-coil region" evidence="4">
    <location>
        <begin position="732"/>
        <end position="780"/>
    </location>
</feature>
<feature type="compositionally biased region" description="Polar residues" evidence="5">
    <location>
        <begin position="38"/>
        <end position="48"/>
    </location>
</feature>
<name>A0A164SAZ3_9AGAM</name>
<feature type="compositionally biased region" description="Acidic residues" evidence="5">
    <location>
        <begin position="26"/>
        <end position="35"/>
    </location>
</feature>
<dbReference type="InterPro" id="IPR027417">
    <property type="entry name" value="P-loop_NTPase"/>
</dbReference>
<gene>
    <name evidence="7" type="ORF">SISNIDRAFT_456927</name>
</gene>
<dbReference type="Pfam" id="PF02463">
    <property type="entry name" value="SMC_N"/>
    <property type="match status" value="1"/>
</dbReference>
<dbReference type="Gene3D" id="1.20.5.340">
    <property type="match status" value="1"/>
</dbReference>
<evidence type="ECO:0000256" key="1">
    <source>
        <dbReference type="ARBA" id="ARBA00010171"/>
    </source>
</evidence>
<dbReference type="GO" id="GO:0000724">
    <property type="term" value="P:double-strand break repair via homologous recombination"/>
    <property type="evidence" value="ECO:0007669"/>
    <property type="project" value="TreeGrafter"/>
</dbReference>
<evidence type="ECO:0000256" key="3">
    <source>
        <dbReference type="ARBA" id="ARBA00023054"/>
    </source>
</evidence>
<dbReference type="Gene3D" id="3.40.50.300">
    <property type="entry name" value="P-loop containing nucleotide triphosphate hydrolases"/>
    <property type="match status" value="2"/>
</dbReference>
<dbReference type="STRING" id="1314777.A0A164SAZ3"/>
<evidence type="ECO:0000313" key="8">
    <source>
        <dbReference type="Proteomes" id="UP000076722"/>
    </source>
</evidence>
<dbReference type="AlphaFoldDB" id="A0A164SAZ3"/>
<evidence type="ECO:0000259" key="6">
    <source>
        <dbReference type="Pfam" id="PF02463"/>
    </source>
</evidence>
<keyword evidence="8" id="KW-1185">Reference proteome</keyword>
<dbReference type="PANTHER" id="PTHR45916">
    <property type="entry name" value="STRUCTURAL MAINTENANCE OF CHROMOSOMES PROTEIN 5"/>
    <property type="match status" value="1"/>
</dbReference>
<evidence type="ECO:0000256" key="2">
    <source>
        <dbReference type="ARBA" id="ARBA00018687"/>
    </source>
</evidence>
<dbReference type="Proteomes" id="UP000076722">
    <property type="component" value="Unassembled WGS sequence"/>
</dbReference>
<accession>A0A164SAZ3</accession>
<dbReference type="InterPro" id="IPR003395">
    <property type="entry name" value="RecF/RecN/SMC_N"/>
</dbReference>